<gene>
    <name evidence="2" type="ORF">MICPUCDRAFT_57821</name>
</gene>
<feature type="region of interest" description="Disordered" evidence="1">
    <location>
        <begin position="83"/>
        <end position="150"/>
    </location>
</feature>
<feature type="compositionally biased region" description="Acidic residues" evidence="1">
    <location>
        <begin position="1"/>
        <end position="12"/>
    </location>
</feature>
<feature type="region of interest" description="Disordered" evidence="1">
    <location>
        <begin position="1"/>
        <end position="68"/>
    </location>
</feature>
<dbReference type="EMBL" id="GG663739">
    <property type="protein sequence ID" value="EEH57192.1"/>
    <property type="molecule type" value="Genomic_DNA"/>
</dbReference>
<feature type="region of interest" description="Disordered" evidence="1">
    <location>
        <begin position="188"/>
        <end position="231"/>
    </location>
</feature>
<proteinExistence type="predicted"/>
<dbReference type="KEGG" id="mpp:MICPUCDRAFT_57821"/>
<dbReference type="RefSeq" id="XP_003058737.1">
    <property type="nucleotide sequence ID" value="XM_003058691.1"/>
</dbReference>
<feature type="region of interest" description="Disordered" evidence="1">
    <location>
        <begin position="324"/>
        <end position="387"/>
    </location>
</feature>
<name>C1MSU0_MICPC</name>
<feature type="compositionally biased region" description="Basic and acidic residues" evidence="1">
    <location>
        <begin position="88"/>
        <end position="99"/>
    </location>
</feature>
<feature type="compositionally biased region" description="Polar residues" evidence="1">
    <location>
        <begin position="44"/>
        <end position="62"/>
    </location>
</feature>
<feature type="region of interest" description="Disordered" evidence="1">
    <location>
        <begin position="608"/>
        <end position="635"/>
    </location>
</feature>
<feature type="region of interest" description="Disordered" evidence="1">
    <location>
        <begin position="246"/>
        <end position="298"/>
    </location>
</feature>
<reference evidence="2 3" key="1">
    <citation type="journal article" date="2009" name="Science">
        <title>Green evolution and dynamic adaptations revealed by genomes of the marine picoeukaryotes Micromonas.</title>
        <authorList>
            <person name="Worden A.Z."/>
            <person name="Lee J.H."/>
            <person name="Mock T."/>
            <person name="Rouze P."/>
            <person name="Simmons M.P."/>
            <person name="Aerts A.L."/>
            <person name="Allen A.E."/>
            <person name="Cuvelier M.L."/>
            <person name="Derelle E."/>
            <person name="Everett M.V."/>
            <person name="Foulon E."/>
            <person name="Grimwood J."/>
            <person name="Gundlach H."/>
            <person name="Henrissat B."/>
            <person name="Napoli C."/>
            <person name="McDonald S.M."/>
            <person name="Parker M.S."/>
            <person name="Rombauts S."/>
            <person name="Salamov A."/>
            <person name="Von Dassow P."/>
            <person name="Badger J.H."/>
            <person name="Coutinho P.M."/>
            <person name="Demir E."/>
            <person name="Dubchak I."/>
            <person name="Gentemann C."/>
            <person name="Eikrem W."/>
            <person name="Gready J.E."/>
            <person name="John U."/>
            <person name="Lanier W."/>
            <person name="Lindquist E.A."/>
            <person name="Lucas S."/>
            <person name="Mayer K.F."/>
            <person name="Moreau H."/>
            <person name="Not F."/>
            <person name="Otillar R."/>
            <person name="Panaud O."/>
            <person name="Pangilinan J."/>
            <person name="Paulsen I."/>
            <person name="Piegu B."/>
            <person name="Poliakov A."/>
            <person name="Robbens S."/>
            <person name="Schmutz J."/>
            <person name="Toulza E."/>
            <person name="Wyss T."/>
            <person name="Zelensky A."/>
            <person name="Zhou K."/>
            <person name="Armbrust E.V."/>
            <person name="Bhattacharya D."/>
            <person name="Goodenough U.W."/>
            <person name="Van de Peer Y."/>
            <person name="Grigoriev I.V."/>
        </authorList>
    </citation>
    <scope>NUCLEOTIDE SEQUENCE [LARGE SCALE GENOMIC DNA]</scope>
    <source>
        <strain evidence="2 3">CCMP1545</strain>
    </source>
</reference>
<dbReference type="GeneID" id="9683800"/>
<dbReference type="AlphaFoldDB" id="C1MSU0"/>
<evidence type="ECO:0000256" key="1">
    <source>
        <dbReference type="SAM" id="MobiDB-lite"/>
    </source>
</evidence>
<evidence type="ECO:0000313" key="2">
    <source>
        <dbReference type="EMBL" id="EEH57192.1"/>
    </source>
</evidence>
<feature type="compositionally biased region" description="Acidic residues" evidence="1">
    <location>
        <begin position="191"/>
        <end position="208"/>
    </location>
</feature>
<feature type="compositionally biased region" description="Basic and acidic residues" evidence="1">
    <location>
        <begin position="359"/>
        <end position="378"/>
    </location>
</feature>
<dbReference type="OrthoDB" id="498317at2759"/>
<dbReference type="Proteomes" id="UP000001876">
    <property type="component" value="Unassembled WGS sequence"/>
</dbReference>
<feature type="compositionally biased region" description="Basic and acidic residues" evidence="1">
    <location>
        <begin position="14"/>
        <end position="27"/>
    </location>
</feature>
<organism evidence="3">
    <name type="scientific">Micromonas pusilla (strain CCMP1545)</name>
    <name type="common">Picoplanktonic green alga</name>
    <dbReference type="NCBI Taxonomy" id="564608"/>
    <lineage>
        <taxon>Eukaryota</taxon>
        <taxon>Viridiplantae</taxon>
        <taxon>Chlorophyta</taxon>
        <taxon>Mamiellophyceae</taxon>
        <taxon>Mamiellales</taxon>
        <taxon>Mamiellaceae</taxon>
        <taxon>Micromonas</taxon>
    </lineage>
</organism>
<feature type="compositionally biased region" description="Polar residues" evidence="1">
    <location>
        <begin position="249"/>
        <end position="266"/>
    </location>
</feature>
<evidence type="ECO:0000313" key="3">
    <source>
        <dbReference type="Proteomes" id="UP000001876"/>
    </source>
</evidence>
<protein>
    <submittedName>
        <fullName evidence="2">Predicted protein</fullName>
    </submittedName>
</protein>
<keyword evidence="3" id="KW-1185">Reference proteome</keyword>
<sequence>MQSIEIPDDGISDDCLHQAMDDLELSHARSSSSPVGDDLGGSDTGANITSSDMFHDGSSPTVSARAATGQAVNLSADIVYDSQMQSQRAEEPREEREVVPETQIMETQDAVGEDLDGGAAAEDSVNLGMNPNTEPPPSNGPGRAQASRELRNLSVFGWDAQVGEHPPGAALALPVEGRLRRRLPVNYTAADDVDDEMDDDDDQRDDDGELCRDYVYDDETSETGYSSNDSVEEIMVTQVQQEERMQLGEVQSTRRAVPPTSETHQASAAPAVQPRRTASLSTNTGTEDSMTVSELEREEAEIVAKEAALAAEEADLAARRERLERRKAKKSRSAPRETEPNVRPQQRQRMMDDFIQMPAREDGRGVDGSRERAREPRGPRSAQRGISARPDTVHLAIPKDVDEMYDLWEQRAVHIIPDDASVYSNFRFAFGDDTEEGRRFRKKEIKAIGEVLFAFKNTRKPGQHALLKGREREGKTGALFSIALAALLLHMRVVILCAPNKLAPIVDMVKKIRASGFGTQYDTKHTLGKKSSKDNDVPSSDHGQIFVAALGTITDLRKVKAFIQSEIRGGHHTVTLIDECDELTQGKGNKSLEIERREDPSAYQNFIPLADRGEDEDDDDIPYVDPDSRAGKQKNRKEQLAAASHFFKKELHKITQVIACSATLSGYMLNPVGMFRQDVVTPIFMVYPKLGYRGIETFQVPDGCELEMEGNMSMDDFEDSSAVKTLLERFYNRKNICDGVQLQPRPEVQGASNERNPYYVEHPTPVTLRGMLFISCSPKVNVYGGVADIAKQVCKTVDAWDNEHDSAKTLFVCFVGVPKVYFAKKWFKMPRGASLETIYNITRKEAQRGTFGQDFALGPGEPLSKVCTHCVLIGYNLTRRAMTAAFKPEHEPGVLCKIQYGILTAPKMLTIDAVSQRVNRASHDFAEHDVPDEYVVDVAMSPVTLELCQKFRKMEDDMVDTQRLEPCIHSVFQQKIEVFACGLENSKVSKRGIRLAELSRTGQLKKERERRENLADQIPALREFRRWLENDATYTRGGRPENFTGSTPGNYYGHVKRLFVNVIDEFIDEGAGIDDIMQRFDDIREDIVQRAETREHELQLRGSERTPSEDDEYHALKQFKIYYNR</sequence>
<feature type="compositionally biased region" description="Acidic residues" evidence="1">
    <location>
        <begin position="613"/>
        <end position="622"/>
    </location>
</feature>
<accession>C1MSU0</accession>
<feature type="compositionally biased region" description="Polar residues" evidence="1">
    <location>
        <begin position="276"/>
        <end position="292"/>
    </location>
</feature>